<dbReference type="EMBL" id="CP099429">
    <property type="protein sequence ID" value="USW59026.1"/>
    <property type="molecule type" value="Genomic_DNA"/>
</dbReference>
<organism evidence="2 3">
    <name type="scientific">Septoria linicola</name>
    <dbReference type="NCBI Taxonomy" id="215465"/>
    <lineage>
        <taxon>Eukaryota</taxon>
        <taxon>Fungi</taxon>
        <taxon>Dikarya</taxon>
        <taxon>Ascomycota</taxon>
        <taxon>Pezizomycotina</taxon>
        <taxon>Dothideomycetes</taxon>
        <taxon>Dothideomycetidae</taxon>
        <taxon>Mycosphaerellales</taxon>
        <taxon>Mycosphaerellaceae</taxon>
        <taxon>Septoria</taxon>
    </lineage>
</organism>
<keyword evidence="3" id="KW-1185">Reference proteome</keyword>
<evidence type="ECO:0000256" key="1">
    <source>
        <dbReference type="SAM" id="SignalP"/>
    </source>
</evidence>
<evidence type="ECO:0000313" key="2">
    <source>
        <dbReference type="EMBL" id="USW59026.1"/>
    </source>
</evidence>
<name>A0A9Q9EPQ9_9PEZI</name>
<dbReference type="Proteomes" id="UP001056384">
    <property type="component" value="Chromosome 12"/>
</dbReference>
<keyword evidence="1" id="KW-0732">Signal</keyword>
<sequence length="191" mass="21023">MPSRITLLAVLAAIVAIFLSPQIASVSHTIKADVKAPAPYVREKALEYSFVRGALLTGSVPIDALLLKRDEHTFGAAHATRNEYLQVEVPGSGRLRGAKVIRNRPRDFAYREDLPYGQRIVHTLQFVTLGEGKTSLRYEKKWKGSLAVYALGKAGYVKVMEGSKGGLEGLGDAIEQAYEEEKDTWGSARYD</sequence>
<protein>
    <submittedName>
        <fullName evidence="2">Uncharacterized protein</fullName>
    </submittedName>
</protein>
<dbReference type="AlphaFoldDB" id="A0A9Q9EPQ9"/>
<evidence type="ECO:0000313" key="3">
    <source>
        <dbReference type="Proteomes" id="UP001056384"/>
    </source>
</evidence>
<feature type="signal peptide" evidence="1">
    <location>
        <begin position="1"/>
        <end position="25"/>
    </location>
</feature>
<reference evidence="2" key="1">
    <citation type="submission" date="2022-06" db="EMBL/GenBank/DDBJ databases">
        <title>Complete genome sequences of two strains of the flax pathogen Septoria linicola.</title>
        <authorList>
            <person name="Lapalu N."/>
            <person name="Simon A."/>
            <person name="Demenou B."/>
            <person name="Paumier D."/>
            <person name="Guillot M.-P."/>
            <person name="Gout L."/>
            <person name="Valade R."/>
        </authorList>
    </citation>
    <scope>NUCLEOTIDE SEQUENCE</scope>
    <source>
        <strain evidence="2">SE15195</strain>
    </source>
</reference>
<accession>A0A9Q9EPQ9</accession>
<gene>
    <name evidence="2" type="ORF">Slin15195_G123450</name>
</gene>
<dbReference type="OrthoDB" id="3642820at2759"/>
<feature type="chain" id="PRO_5040251677" evidence="1">
    <location>
        <begin position="26"/>
        <end position="191"/>
    </location>
</feature>
<proteinExistence type="predicted"/>